<protein>
    <submittedName>
        <fullName evidence="1">Uncharacterized protein</fullName>
    </submittedName>
</protein>
<dbReference type="EMBL" id="JABUOH010000037">
    <property type="protein sequence ID" value="NWN45725.1"/>
    <property type="molecule type" value="Genomic_DNA"/>
</dbReference>
<keyword evidence="2" id="KW-1185">Reference proteome</keyword>
<organism evidence="1 2">
    <name type="scientific">Candidatus Phytoplasma pruni</name>
    <dbReference type="NCBI Taxonomy" id="479893"/>
    <lineage>
        <taxon>Bacteria</taxon>
        <taxon>Bacillati</taxon>
        <taxon>Mycoplasmatota</taxon>
        <taxon>Mollicutes</taxon>
        <taxon>Acholeplasmatales</taxon>
        <taxon>Acholeplasmataceae</taxon>
        <taxon>Candidatus Phytoplasma</taxon>
        <taxon>16SrIII (X-disease group)</taxon>
    </lineage>
</organism>
<reference evidence="1 2" key="1">
    <citation type="submission" date="2020-06" db="EMBL/GenBank/DDBJ databases">
        <title>Draft genome sequence of Candidatus Phytoplasma pruni (X-disease group, subgroup 16SrIII-B) strain ChTDIII from Argentina.</title>
        <authorList>
            <person name="Fernandez F.D."/>
            <person name="Zuebert C."/>
            <person name="Huettel B."/>
            <person name="Kube M."/>
            <person name="Conci L.R."/>
        </authorList>
    </citation>
    <scope>NUCLEOTIDE SEQUENCE [LARGE SCALE GENOMIC DNA]</scope>
    <source>
        <strain evidence="1 2">ChTDIII</strain>
    </source>
</reference>
<comment type="caution">
    <text evidence="1">The sequence shown here is derived from an EMBL/GenBank/DDBJ whole genome shotgun (WGS) entry which is preliminary data.</text>
</comment>
<accession>A0A851HCC7</accession>
<name>A0A851HCC7_9MOLU</name>
<dbReference type="RefSeq" id="WP_178734125.1">
    <property type="nucleotide sequence ID" value="NZ_JABUOH010000037.1"/>
</dbReference>
<dbReference type="AlphaFoldDB" id="A0A851HCC7"/>
<evidence type="ECO:0000313" key="2">
    <source>
        <dbReference type="Proteomes" id="UP000568109"/>
    </source>
</evidence>
<evidence type="ECO:0000313" key="1">
    <source>
        <dbReference type="EMBL" id="NWN45725.1"/>
    </source>
</evidence>
<dbReference type="Proteomes" id="UP000568109">
    <property type="component" value="Unassembled WGS sequence"/>
</dbReference>
<proteinExistence type="predicted"/>
<gene>
    <name evidence="1" type="ORF">HR065_01330</name>
</gene>
<sequence>MLTHHDTISEAYLFYNVATQPQDPKLKVHTIDLGNFPPSTDPSENTMEQVINTDLQTAIINKLKENNIDYPSSVLWKNATNFNNKSGIILPFKTTNQIVFFVDTAESHRSFKNPPDLSNLLKMSHGAKTVYVFNYTLNKKTILQEITDVSLSVLESKMNNAFHDITNKLLNTKYTDSGSIYGTWRSGNQTLKTIDRVIETFNTIFQLLGKQTYDHEAERRREITYFHSSLRKWLIEAPIQGNTFYTGDQIRNTLGRYSRTLYDVKGNTHSYKYNETPFFDTWSIDGNSTRKKYDITLHTTFPPTPPKGLKIEFIPDKINPVVTVNYPTFDNTIQQNAYRPKGTLYQIGYSETTSHKNIKSALFAPTVPPTLFLIIHFNPPTSKKTLITTPTAMFSRSKYITGTTITQLTNSTTIPTVPSKKSKATNHLTF</sequence>